<organism evidence="1 2">
    <name type="scientific">Ligilactobacillus ruminis ATCC 25644</name>
    <dbReference type="NCBI Taxonomy" id="525362"/>
    <lineage>
        <taxon>Bacteria</taxon>
        <taxon>Bacillati</taxon>
        <taxon>Bacillota</taxon>
        <taxon>Bacilli</taxon>
        <taxon>Lactobacillales</taxon>
        <taxon>Lactobacillaceae</taxon>
        <taxon>Ligilactobacillus</taxon>
    </lineage>
</organism>
<comment type="caution">
    <text evidence="1">The sequence shown here is derived from an EMBL/GenBank/DDBJ whole genome shotgun (WGS) entry which is preliminary data.</text>
</comment>
<gene>
    <name evidence="1" type="ORF">HMPREF0542_11122</name>
</gene>
<name>E7FQE5_9LACO</name>
<dbReference type="HOGENOM" id="CLU_3217977_0_0_9"/>
<dbReference type="AlphaFoldDB" id="E7FQE5"/>
<evidence type="ECO:0000313" key="1">
    <source>
        <dbReference type="EMBL" id="EFZ34740.1"/>
    </source>
</evidence>
<dbReference type="EMBL" id="ACGS02000037">
    <property type="protein sequence ID" value="EFZ34740.1"/>
    <property type="molecule type" value="Genomic_DNA"/>
</dbReference>
<proteinExistence type="predicted"/>
<evidence type="ECO:0000313" key="2">
    <source>
        <dbReference type="Proteomes" id="UP000004099"/>
    </source>
</evidence>
<reference evidence="1 2" key="1">
    <citation type="submission" date="2011-01" db="EMBL/GenBank/DDBJ databases">
        <authorList>
            <person name="Muzny D."/>
            <person name="Qin X."/>
            <person name="Buhay C."/>
            <person name="Dugan-Rocha S."/>
            <person name="Ding Y."/>
            <person name="Chen G."/>
            <person name="Hawes A."/>
            <person name="Holder M."/>
            <person name="Jhangiani S."/>
            <person name="Johnson A."/>
            <person name="Khan Z."/>
            <person name="Li Z."/>
            <person name="Liu W."/>
            <person name="Liu X."/>
            <person name="Perez L."/>
            <person name="Shen H."/>
            <person name="Wang Q."/>
            <person name="Watt J."/>
            <person name="Xi L."/>
            <person name="Xin Y."/>
            <person name="Zhou J."/>
            <person name="Deng J."/>
            <person name="Jiang H."/>
            <person name="Liu Y."/>
            <person name="Qu J."/>
            <person name="Song X.-Z."/>
            <person name="Zhang L."/>
            <person name="Villasana D."/>
            <person name="Johnson A."/>
            <person name="Liu J."/>
            <person name="Liyanage D."/>
            <person name="Lorensuhewa L."/>
            <person name="Robinson T."/>
            <person name="Song A."/>
            <person name="Song B.-B."/>
            <person name="Dinh H."/>
            <person name="Thornton R."/>
            <person name="Coyle M."/>
            <person name="Francisco L."/>
            <person name="Jackson L."/>
            <person name="Javaid M."/>
            <person name="Korchina V."/>
            <person name="Kovar C."/>
            <person name="Mata R."/>
            <person name="Mathew T."/>
            <person name="Ngo R."/>
            <person name="Nguyen L."/>
            <person name="Nguyen N."/>
            <person name="Okwuonu G."/>
            <person name="Ongeri F."/>
            <person name="Pham C."/>
            <person name="Simmons D."/>
            <person name="Wilczek-Boney K."/>
            <person name="Hale W."/>
            <person name="Jakkamsetti A."/>
            <person name="Pham P."/>
            <person name="Ruth R."/>
            <person name="San Lucas F."/>
            <person name="Warren J."/>
            <person name="Zhang J."/>
            <person name="Zhao Z."/>
            <person name="Zhou C."/>
            <person name="Zhu D."/>
            <person name="Lee S."/>
            <person name="Bess C."/>
            <person name="Blankenburg K."/>
            <person name="Forbes L."/>
            <person name="Fu Q."/>
            <person name="Gubbala S."/>
            <person name="Hirani K."/>
            <person name="Jayaseelan J.C."/>
            <person name="Lara F."/>
            <person name="Munidasa M."/>
            <person name="Palculict T."/>
            <person name="Patil S."/>
            <person name="Pu L.-L."/>
            <person name="Saada N."/>
            <person name="Tang L."/>
            <person name="Weissenberger G."/>
            <person name="Zhu Y."/>
            <person name="Hemphill L."/>
            <person name="Shang Y."/>
            <person name="Youmans B."/>
            <person name="Ayvaz T."/>
            <person name="Ross M."/>
            <person name="Santibanez J."/>
            <person name="Aqrawi P."/>
            <person name="Gross S."/>
            <person name="Joshi V."/>
            <person name="Fowler G."/>
            <person name="Nazareth L."/>
            <person name="Reid J."/>
            <person name="Worley K."/>
            <person name="Petrosino J."/>
            <person name="Highlander S."/>
            <person name="Gibbs R."/>
        </authorList>
    </citation>
    <scope>NUCLEOTIDE SEQUENCE [LARGE SCALE GENOMIC DNA]</scope>
    <source>
        <strain evidence="1 2">ATCC 25644</strain>
    </source>
</reference>
<accession>E7FQE5</accession>
<sequence length="44" mass="5054">MYLHFDLSENEPRFGLKRGFLSNSVRHPDSENECGFFEKCSGAT</sequence>
<protein>
    <submittedName>
        <fullName evidence="1">Uncharacterized protein</fullName>
    </submittedName>
</protein>
<dbReference type="Proteomes" id="UP000004099">
    <property type="component" value="Unassembled WGS sequence"/>
</dbReference>